<dbReference type="RefSeq" id="WP_311503219.1">
    <property type="nucleotide sequence ID" value="NZ_JAVRHK010000006.1"/>
</dbReference>
<evidence type="ECO:0000256" key="7">
    <source>
        <dbReference type="PROSITE-ProRule" id="PRU01379"/>
    </source>
</evidence>
<evidence type="ECO:0000313" key="9">
    <source>
        <dbReference type="EMBL" id="MDT0676875.1"/>
    </source>
</evidence>
<evidence type="ECO:0000256" key="5">
    <source>
        <dbReference type="ARBA" id="ARBA00022833"/>
    </source>
</evidence>
<evidence type="ECO:0000256" key="2">
    <source>
        <dbReference type="ARBA" id="ARBA00005988"/>
    </source>
</evidence>
<name>A0ABU3D5R6_9FLAO</name>
<comment type="caution">
    <text evidence="9">The sequence shown here is derived from an EMBL/GenBank/DDBJ whole genome shotgun (WGS) entry which is preliminary data.</text>
</comment>
<keyword evidence="6" id="KW-0482">Metalloprotease</keyword>
<evidence type="ECO:0000313" key="10">
    <source>
        <dbReference type="Proteomes" id="UP001262582"/>
    </source>
</evidence>
<dbReference type="Proteomes" id="UP001262582">
    <property type="component" value="Unassembled WGS sequence"/>
</dbReference>
<dbReference type="InterPro" id="IPR000834">
    <property type="entry name" value="Peptidase_M14"/>
</dbReference>
<dbReference type="Gene3D" id="3.40.630.10">
    <property type="entry name" value="Zn peptidases"/>
    <property type="match status" value="1"/>
</dbReference>
<dbReference type="PROSITE" id="PS52035">
    <property type="entry name" value="PEPTIDASE_M14"/>
    <property type="match status" value="1"/>
</dbReference>
<dbReference type="PANTHER" id="PTHR11705">
    <property type="entry name" value="PROTEASE FAMILY M14 CARBOXYPEPTIDASE A,B"/>
    <property type="match status" value="1"/>
</dbReference>
<comment type="cofactor">
    <cofactor evidence="1">
        <name>Zn(2+)</name>
        <dbReference type="ChEBI" id="CHEBI:29105"/>
    </cofactor>
</comment>
<reference evidence="9 10" key="1">
    <citation type="submission" date="2023-09" db="EMBL/GenBank/DDBJ databases">
        <authorList>
            <person name="Rey-Velasco X."/>
        </authorList>
    </citation>
    <scope>NUCLEOTIDE SEQUENCE [LARGE SCALE GENOMIC DNA]</scope>
    <source>
        <strain evidence="9 10">F117</strain>
    </source>
</reference>
<keyword evidence="4" id="KW-0378">Hydrolase</keyword>
<evidence type="ECO:0000256" key="4">
    <source>
        <dbReference type="ARBA" id="ARBA00022801"/>
    </source>
</evidence>
<gene>
    <name evidence="9" type="ORF">RM539_09820</name>
</gene>
<keyword evidence="9" id="KW-0121">Carboxypeptidase</keyword>
<accession>A0ABU3D5R6</accession>
<organism evidence="9 10">
    <name type="scientific">Autumnicola musiva</name>
    <dbReference type="NCBI Taxonomy" id="3075589"/>
    <lineage>
        <taxon>Bacteria</taxon>
        <taxon>Pseudomonadati</taxon>
        <taxon>Bacteroidota</taxon>
        <taxon>Flavobacteriia</taxon>
        <taxon>Flavobacteriales</taxon>
        <taxon>Flavobacteriaceae</taxon>
        <taxon>Autumnicola</taxon>
    </lineage>
</organism>
<dbReference type="SUPFAM" id="SSF53187">
    <property type="entry name" value="Zn-dependent exopeptidases"/>
    <property type="match status" value="1"/>
</dbReference>
<keyword evidence="10" id="KW-1185">Reference proteome</keyword>
<evidence type="ECO:0000256" key="3">
    <source>
        <dbReference type="ARBA" id="ARBA00022670"/>
    </source>
</evidence>
<evidence type="ECO:0000256" key="1">
    <source>
        <dbReference type="ARBA" id="ARBA00001947"/>
    </source>
</evidence>
<dbReference type="Pfam" id="PF00246">
    <property type="entry name" value="Peptidase_M14"/>
    <property type="match status" value="1"/>
</dbReference>
<sequence length="402" mass="46993">MFTIVKSIFFTFVNMEKYPKHLQQLMQEYPQIKHPEISGRYINLDHIRPALEKFSENYQIENIGKSVLGENVPIVKLGDGKTKILAWSQMHGNESTTTKAVFDILNAFRRKEEFPVLQQILKKCQIWIIPMLNPDGARSYTRINANSTDLNRDAQELKEVESRILREQFDLFSPDFCFNLHDQRTIYTAGNAPRPATLSFLTPSMDDRRQVFPSRKKSMKIIAAVSADLKEEMQGQIGRYDDAFNHNCTGDTFQTMEVPTILFEAGHYQGDYQREITRKYVFAALVSALHYISSEDYLNADYHEYGKIPENQKLYHDIILRKVRLDGGIYDVALQYREELRNKKIKFTPVVKLIDKEIKKFGLQEFDCRKEEVFINEEDKVRENVVVNKIILKEEEIDLKPE</sequence>
<feature type="active site" description="Proton donor/acceptor" evidence="7">
    <location>
        <position position="257"/>
    </location>
</feature>
<dbReference type="PANTHER" id="PTHR11705:SF143">
    <property type="entry name" value="SLL0236 PROTEIN"/>
    <property type="match status" value="1"/>
</dbReference>
<proteinExistence type="inferred from homology"/>
<evidence type="ECO:0000259" key="8">
    <source>
        <dbReference type="PROSITE" id="PS52035"/>
    </source>
</evidence>
<evidence type="ECO:0000256" key="6">
    <source>
        <dbReference type="ARBA" id="ARBA00023049"/>
    </source>
</evidence>
<feature type="domain" description="Peptidase M14" evidence="8">
    <location>
        <begin position="33"/>
        <end position="292"/>
    </location>
</feature>
<protein>
    <submittedName>
        <fullName evidence="9">M14 family zinc carboxypeptidase</fullName>
    </submittedName>
</protein>
<keyword evidence="5" id="KW-0862">Zinc</keyword>
<keyword evidence="3" id="KW-0645">Protease</keyword>
<comment type="similarity">
    <text evidence="2 7">Belongs to the peptidase M14 family.</text>
</comment>
<dbReference type="EMBL" id="JAVRHK010000006">
    <property type="protein sequence ID" value="MDT0676875.1"/>
    <property type="molecule type" value="Genomic_DNA"/>
</dbReference>
<dbReference type="GO" id="GO:0004180">
    <property type="term" value="F:carboxypeptidase activity"/>
    <property type="evidence" value="ECO:0007669"/>
    <property type="project" value="UniProtKB-KW"/>
</dbReference>